<name>A0A8H6F8Z8_9LECA</name>
<evidence type="ECO:0000256" key="1">
    <source>
        <dbReference type="SAM" id="MobiDB-lite"/>
    </source>
</evidence>
<dbReference type="EMBL" id="JACCJB010000019">
    <property type="protein sequence ID" value="KAF6219426.1"/>
    <property type="molecule type" value="Genomic_DNA"/>
</dbReference>
<dbReference type="AlphaFoldDB" id="A0A8H6F8Z8"/>
<evidence type="ECO:0000313" key="2">
    <source>
        <dbReference type="EMBL" id="KAF6219426.1"/>
    </source>
</evidence>
<gene>
    <name evidence="2" type="ORF">HO133_003892</name>
</gene>
<dbReference type="Proteomes" id="UP000593566">
    <property type="component" value="Unassembled WGS sequence"/>
</dbReference>
<comment type="caution">
    <text evidence="2">The sequence shown here is derived from an EMBL/GenBank/DDBJ whole genome shotgun (WGS) entry which is preliminary data.</text>
</comment>
<evidence type="ECO:0000313" key="3">
    <source>
        <dbReference type="Proteomes" id="UP000593566"/>
    </source>
</evidence>
<keyword evidence="3" id="KW-1185">Reference proteome</keyword>
<dbReference type="RefSeq" id="XP_037148861.1">
    <property type="nucleotide sequence ID" value="XM_037294814.1"/>
</dbReference>
<proteinExistence type="predicted"/>
<sequence>MTAGITMVTKVVAVTSFVDSMGLSSSSALSDQSHGVDVITKVVRVGPTTVNTANCQPLLCSLNVASVSVFYWPQQSANTACLSTISSPPSALPPAGLNPQSSSIYAIFYSLSLSNGCGSLSTTYDSITMSFTPGALSTVNPFGDSAEVFNFADLPCPPPGLYVEPGQLYQPQFAPPRAFFSSLRAADPAALQGCSDGVWADGWTDPPIAFITAGALTGPGLAGGGRPPRRIRDIPANAHVTARTPTKTADSP</sequence>
<feature type="compositionally biased region" description="Polar residues" evidence="1">
    <location>
        <begin position="243"/>
        <end position="252"/>
    </location>
</feature>
<accession>A0A8H6F8Z8</accession>
<feature type="region of interest" description="Disordered" evidence="1">
    <location>
        <begin position="221"/>
        <end position="252"/>
    </location>
</feature>
<protein>
    <submittedName>
        <fullName evidence="2">Uncharacterized protein</fullName>
    </submittedName>
</protein>
<organism evidence="2 3">
    <name type="scientific">Letharia lupina</name>
    <dbReference type="NCBI Taxonomy" id="560253"/>
    <lineage>
        <taxon>Eukaryota</taxon>
        <taxon>Fungi</taxon>
        <taxon>Dikarya</taxon>
        <taxon>Ascomycota</taxon>
        <taxon>Pezizomycotina</taxon>
        <taxon>Lecanoromycetes</taxon>
        <taxon>OSLEUM clade</taxon>
        <taxon>Lecanoromycetidae</taxon>
        <taxon>Lecanorales</taxon>
        <taxon>Lecanorineae</taxon>
        <taxon>Parmeliaceae</taxon>
        <taxon>Letharia</taxon>
    </lineage>
</organism>
<reference evidence="2 3" key="1">
    <citation type="journal article" date="2020" name="Genomics">
        <title>Complete, high-quality genomes from long-read metagenomic sequencing of two wolf lichen thalli reveals enigmatic genome architecture.</title>
        <authorList>
            <person name="McKenzie S.K."/>
            <person name="Walston R.F."/>
            <person name="Allen J.L."/>
        </authorList>
    </citation>
    <scope>NUCLEOTIDE SEQUENCE [LARGE SCALE GENOMIC DNA]</scope>
    <source>
        <strain evidence="2">WasteWater1</strain>
    </source>
</reference>
<dbReference type="GeneID" id="59332303"/>